<keyword evidence="1" id="KW-0812">Transmembrane</keyword>
<evidence type="ECO:0000256" key="1">
    <source>
        <dbReference type="SAM" id="Phobius"/>
    </source>
</evidence>
<dbReference type="Proteomes" id="UP000245764">
    <property type="component" value="Chromosome 1"/>
</dbReference>
<sequence length="323" mass="37010">MKTLDVLSKQEHSEDSREIERTCKLMHDDDVTNKDIQWINGAWSDERVEAWALWKGHYLPALNKASQDETLRAFNRRKRGRRSVMDQIVQCLDDVFFGGQISPYCKFEWTDCDGNLGQTLYDHAAPTDIRIQVDLTLVENVMHLLGTILHELCHAHQFLFGCQTATLCQSACSDFQPQFPSRPGHPDCFFRLSYHVEDLASRLHRKRINLGRRSAFIRQYDDTRTIPEFDAIFAHFPYPKGFSALMRHFSGTFCNQPPFTTVTPVESRLDPPAVDDLQNAKLPLARSVKPTALGHAASMRELYLVLTIGVIIGLFAPAIIWRY</sequence>
<reference evidence="3" key="1">
    <citation type="submission" date="2017-05" db="EMBL/GenBank/DDBJ databases">
        <authorList>
            <person name="Song R."/>
            <person name="Chenine A.L."/>
            <person name="Ruprecht R.M."/>
        </authorList>
    </citation>
    <scope>NUCLEOTIDE SEQUENCE [LARGE SCALE GENOMIC DNA]</scope>
</reference>
<dbReference type="AlphaFoldDB" id="A0A2H1FIW8"/>
<proteinExistence type="predicted"/>
<organism evidence="2 3">
    <name type="scientific">Zymoseptoria tritici ST99CH_1E4</name>
    <dbReference type="NCBI Taxonomy" id="1276532"/>
    <lineage>
        <taxon>Eukaryota</taxon>
        <taxon>Fungi</taxon>
        <taxon>Dikarya</taxon>
        <taxon>Ascomycota</taxon>
        <taxon>Pezizomycotina</taxon>
        <taxon>Dothideomycetes</taxon>
        <taxon>Dothideomycetidae</taxon>
        <taxon>Mycosphaerellales</taxon>
        <taxon>Mycosphaerellaceae</taxon>
        <taxon>Zymoseptoria</taxon>
    </lineage>
</organism>
<evidence type="ECO:0000313" key="2">
    <source>
        <dbReference type="EMBL" id="SMR41267.1"/>
    </source>
</evidence>
<accession>A0A2H1FIW8</accession>
<name>A0A2H1FIW8_ZYMTR</name>
<evidence type="ECO:0000313" key="3">
    <source>
        <dbReference type="Proteomes" id="UP000245764"/>
    </source>
</evidence>
<protein>
    <submittedName>
        <fullName evidence="2">Uncharacterized protein</fullName>
    </submittedName>
</protein>
<keyword evidence="1" id="KW-0472">Membrane</keyword>
<gene>
    <name evidence="2" type="ORF">ZT1E4_G45</name>
</gene>
<feature type="transmembrane region" description="Helical" evidence="1">
    <location>
        <begin position="302"/>
        <end position="321"/>
    </location>
</feature>
<dbReference type="EMBL" id="LT854253">
    <property type="protein sequence ID" value="SMR41267.1"/>
    <property type="molecule type" value="Genomic_DNA"/>
</dbReference>
<keyword evidence="1" id="KW-1133">Transmembrane helix</keyword>